<dbReference type="EMBL" id="JAMYWD010000008">
    <property type="protein sequence ID" value="KAJ4963532.1"/>
    <property type="molecule type" value="Genomic_DNA"/>
</dbReference>
<gene>
    <name evidence="1" type="ORF">NE237_023471</name>
</gene>
<accession>A0A9Q0HBT0</accession>
<proteinExistence type="predicted"/>
<comment type="caution">
    <text evidence="1">The sequence shown here is derived from an EMBL/GenBank/DDBJ whole genome shotgun (WGS) entry which is preliminary data.</text>
</comment>
<name>A0A9Q0HBT0_9MAGN</name>
<evidence type="ECO:0000313" key="1">
    <source>
        <dbReference type="EMBL" id="KAJ4963532.1"/>
    </source>
</evidence>
<organism evidence="1 2">
    <name type="scientific">Protea cynaroides</name>
    <dbReference type="NCBI Taxonomy" id="273540"/>
    <lineage>
        <taxon>Eukaryota</taxon>
        <taxon>Viridiplantae</taxon>
        <taxon>Streptophyta</taxon>
        <taxon>Embryophyta</taxon>
        <taxon>Tracheophyta</taxon>
        <taxon>Spermatophyta</taxon>
        <taxon>Magnoliopsida</taxon>
        <taxon>Proteales</taxon>
        <taxon>Proteaceae</taxon>
        <taxon>Protea</taxon>
    </lineage>
</organism>
<evidence type="ECO:0000313" key="2">
    <source>
        <dbReference type="Proteomes" id="UP001141806"/>
    </source>
</evidence>
<sequence length="105" mass="11677">MPVKVPELPQTIGRVASESMARRLNVKTMAFKVKKLKGVSVEGLKMEEVEVLEVLFVSRWDVYFTNSALNNTKVAAQLLMRVLPLDEGHIAAMSKEELKAAYLGS</sequence>
<dbReference type="AlphaFoldDB" id="A0A9Q0HBT0"/>
<dbReference type="Proteomes" id="UP001141806">
    <property type="component" value="Unassembled WGS sequence"/>
</dbReference>
<protein>
    <submittedName>
        <fullName evidence="1">Uncharacterized protein</fullName>
    </submittedName>
</protein>
<keyword evidence="2" id="KW-1185">Reference proteome</keyword>
<reference evidence="1" key="1">
    <citation type="journal article" date="2023" name="Plant J.">
        <title>The genome of the king protea, Protea cynaroides.</title>
        <authorList>
            <person name="Chang J."/>
            <person name="Duong T.A."/>
            <person name="Schoeman C."/>
            <person name="Ma X."/>
            <person name="Roodt D."/>
            <person name="Barker N."/>
            <person name="Li Z."/>
            <person name="Van de Peer Y."/>
            <person name="Mizrachi E."/>
        </authorList>
    </citation>
    <scope>NUCLEOTIDE SEQUENCE</scope>
    <source>
        <tissue evidence="1">Young leaves</tissue>
    </source>
</reference>